<evidence type="ECO:0000313" key="4">
    <source>
        <dbReference type="Proteomes" id="UP000554965"/>
    </source>
</evidence>
<sequence>MRHVSSLLVVLLFSALIPAVAHADPDPDPHMPDPNTNFCPGGGSGNAPLLGAGRCDGIKYPDGSYWHTDVMQMGPYPMPYYMHDDITTGLHCVIDDGSPDPAPAPPGGCDGAVK</sequence>
<dbReference type="AlphaFoldDB" id="A0A7Z7ILN8"/>
<evidence type="ECO:0000313" key="3">
    <source>
        <dbReference type="EMBL" id="SOJ54973.1"/>
    </source>
</evidence>
<keyword evidence="4" id="KW-1185">Reference proteome</keyword>
<feature type="region of interest" description="Disordered" evidence="1">
    <location>
        <begin position="23"/>
        <end position="42"/>
    </location>
</feature>
<dbReference type="EMBL" id="OCTY01000002">
    <property type="protein sequence ID" value="SOJ54973.1"/>
    <property type="molecule type" value="Genomic_DNA"/>
</dbReference>
<evidence type="ECO:0000256" key="2">
    <source>
        <dbReference type="SAM" id="SignalP"/>
    </source>
</evidence>
<dbReference type="Proteomes" id="UP000554965">
    <property type="component" value="Unassembled WGS sequence"/>
</dbReference>
<name>A0A7Z7ILN8_9MYCO</name>
<organism evidence="3 4">
    <name type="scientific">Mycobacterium simulans</name>
    <dbReference type="NCBI Taxonomy" id="627089"/>
    <lineage>
        <taxon>Bacteria</taxon>
        <taxon>Bacillati</taxon>
        <taxon>Actinomycetota</taxon>
        <taxon>Actinomycetes</taxon>
        <taxon>Mycobacteriales</taxon>
        <taxon>Mycobacteriaceae</taxon>
        <taxon>Mycobacterium</taxon>
    </lineage>
</organism>
<feature type="signal peptide" evidence="2">
    <location>
        <begin position="1"/>
        <end position="23"/>
    </location>
</feature>
<protein>
    <recommendedName>
        <fullName evidence="5">Secreted protein</fullName>
    </recommendedName>
</protein>
<evidence type="ECO:0008006" key="5">
    <source>
        <dbReference type="Google" id="ProtNLM"/>
    </source>
</evidence>
<reference evidence="3 4" key="1">
    <citation type="submission" date="2017-10" db="EMBL/GenBank/DDBJ databases">
        <authorList>
            <consortium name="Urmite Genomes"/>
        </authorList>
    </citation>
    <scope>NUCLEOTIDE SEQUENCE [LARGE SCALE GENOMIC DNA]</scope>
    <source>
        <strain evidence="3 4">FB-527</strain>
    </source>
</reference>
<feature type="chain" id="PRO_5031286908" description="Secreted protein" evidence="2">
    <location>
        <begin position="24"/>
        <end position="114"/>
    </location>
</feature>
<comment type="caution">
    <text evidence="3">The sequence shown here is derived from an EMBL/GenBank/DDBJ whole genome shotgun (WGS) entry which is preliminary data.</text>
</comment>
<gene>
    <name evidence="3" type="ORF">MSIMFB_02464</name>
</gene>
<feature type="region of interest" description="Disordered" evidence="1">
    <location>
        <begin position="94"/>
        <end position="114"/>
    </location>
</feature>
<evidence type="ECO:0000256" key="1">
    <source>
        <dbReference type="SAM" id="MobiDB-lite"/>
    </source>
</evidence>
<keyword evidence="2" id="KW-0732">Signal</keyword>
<accession>A0A7Z7ILN8</accession>
<dbReference type="RefSeq" id="WP_186242909.1">
    <property type="nucleotide sequence ID" value="NZ_OCTY01000002.1"/>
</dbReference>
<proteinExistence type="predicted"/>